<accession>A0A8J8SZM4</accession>
<proteinExistence type="predicted"/>
<keyword evidence="2" id="KW-0472">Membrane</keyword>
<comment type="caution">
    <text evidence="3">The sequence shown here is derived from an EMBL/GenBank/DDBJ whole genome shotgun (WGS) entry which is preliminary data.</text>
</comment>
<dbReference type="Proteomes" id="UP000785679">
    <property type="component" value="Unassembled WGS sequence"/>
</dbReference>
<feature type="transmembrane region" description="Helical" evidence="2">
    <location>
        <begin position="111"/>
        <end position="128"/>
    </location>
</feature>
<organism evidence="3 4">
    <name type="scientific">Halteria grandinella</name>
    <dbReference type="NCBI Taxonomy" id="5974"/>
    <lineage>
        <taxon>Eukaryota</taxon>
        <taxon>Sar</taxon>
        <taxon>Alveolata</taxon>
        <taxon>Ciliophora</taxon>
        <taxon>Intramacronucleata</taxon>
        <taxon>Spirotrichea</taxon>
        <taxon>Stichotrichia</taxon>
        <taxon>Sporadotrichida</taxon>
        <taxon>Halteriidae</taxon>
        <taxon>Halteria</taxon>
    </lineage>
</organism>
<keyword evidence="2" id="KW-0812">Transmembrane</keyword>
<name>A0A8J8SZM4_HALGN</name>
<dbReference type="AlphaFoldDB" id="A0A8J8SZM4"/>
<keyword evidence="4" id="KW-1185">Reference proteome</keyword>
<evidence type="ECO:0000313" key="3">
    <source>
        <dbReference type="EMBL" id="TNV76744.1"/>
    </source>
</evidence>
<evidence type="ECO:0000256" key="2">
    <source>
        <dbReference type="SAM" id="Phobius"/>
    </source>
</evidence>
<evidence type="ECO:0000313" key="4">
    <source>
        <dbReference type="Proteomes" id="UP000785679"/>
    </source>
</evidence>
<protein>
    <submittedName>
        <fullName evidence="3">Uncharacterized protein</fullName>
    </submittedName>
</protein>
<evidence type="ECO:0000256" key="1">
    <source>
        <dbReference type="SAM" id="MobiDB-lite"/>
    </source>
</evidence>
<sequence length="231" mass="25823">MVEAAKASTHHAQPANDASKEAAQQDPQASALAIGLIHESLHLHSTVGALGVHLVGRCELPKYIGREGLIGPVLAHNDDWGLGGRGLLLLLHWHILRSILIWGHLRRIHGVLRWVLGLLLLQLILVAHSHLGSLLCLRHLLLKHGLNHWLHISLHHWLSKGLSPGLNQQLSLGLNQRLLFWLSSPWNFFIINLCDILLTIRSGLNRVLIQQSFVLTGKKYKIKLASNQKFM</sequence>
<gene>
    <name evidence="3" type="ORF">FGO68_gene738</name>
</gene>
<reference evidence="3" key="1">
    <citation type="submission" date="2019-06" db="EMBL/GenBank/DDBJ databases">
        <authorList>
            <person name="Zheng W."/>
        </authorList>
    </citation>
    <scope>NUCLEOTIDE SEQUENCE</scope>
    <source>
        <strain evidence="3">QDHG01</strain>
    </source>
</reference>
<feature type="region of interest" description="Disordered" evidence="1">
    <location>
        <begin position="1"/>
        <end position="22"/>
    </location>
</feature>
<feature type="transmembrane region" description="Helical" evidence="2">
    <location>
        <begin position="178"/>
        <end position="200"/>
    </location>
</feature>
<dbReference type="EMBL" id="RRYP01013032">
    <property type="protein sequence ID" value="TNV76744.1"/>
    <property type="molecule type" value="Genomic_DNA"/>
</dbReference>
<keyword evidence="2" id="KW-1133">Transmembrane helix</keyword>